<evidence type="ECO:0000256" key="2">
    <source>
        <dbReference type="PROSITE-ProRule" id="PRU10007"/>
    </source>
</evidence>
<dbReference type="Gene3D" id="3.40.309.10">
    <property type="entry name" value="Aldehyde Dehydrogenase, Chain A, domain 2"/>
    <property type="match status" value="1"/>
</dbReference>
<feature type="domain" description="Aldehyde dehydrogenase" evidence="5">
    <location>
        <begin position="24"/>
        <end position="479"/>
    </location>
</feature>
<feature type="active site" evidence="2">
    <location>
        <position position="253"/>
    </location>
</feature>
<dbReference type="InterPro" id="IPR016163">
    <property type="entry name" value="Ald_DH_C"/>
</dbReference>
<comment type="caution">
    <text evidence="6">The sequence shown here is derived from an EMBL/GenBank/DDBJ whole genome shotgun (WGS) entry which is preliminary data.</text>
</comment>
<dbReference type="EC" id="1.2.1.19" evidence="6"/>
<evidence type="ECO:0000256" key="4">
    <source>
        <dbReference type="SAM" id="MobiDB-lite"/>
    </source>
</evidence>
<accession>A0ABW1JKE2</accession>
<dbReference type="GO" id="GO:0019145">
    <property type="term" value="F:aminobutyraldehyde dehydrogenase (NAD+) activity"/>
    <property type="evidence" value="ECO:0007669"/>
    <property type="project" value="UniProtKB-EC"/>
</dbReference>
<evidence type="ECO:0000256" key="1">
    <source>
        <dbReference type="ARBA" id="ARBA00023002"/>
    </source>
</evidence>
<dbReference type="InterPro" id="IPR016160">
    <property type="entry name" value="Ald_DH_CS_CYS"/>
</dbReference>
<dbReference type="Proteomes" id="UP001596189">
    <property type="component" value="Unassembled WGS sequence"/>
</dbReference>
<keyword evidence="1 3" id="KW-0560">Oxidoreductase</keyword>
<dbReference type="EMBL" id="JBHSRD010000008">
    <property type="protein sequence ID" value="MFC6009387.1"/>
    <property type="molecule type" value="Genomic_DNA"/>
</dbReference>
<dbReference type="InterPro" id="IPR016161">
    <property type="entry name" value="Ald_DH/histidinol_DH"/>
</dbReference>
<dbReference type="InterPro" id="IPR016162">
    <property type="entry name" value="Ald_DH_N"/>
</dbReference>
<feature type="region of interest" description="Disordered" evidence="4">
    <location>
        <begin position="1"/>
        <end position="30"/>
    </location>
</feature>
<dbReference type="PROSITE" id="PS00070">
    <property type="entry name" value="ALDEHYDE_DEHYDR_CYS"/>
    <property type="match status" value="1"/>
</dbReference>
<gene>
    <name evidence="6" type="ORF">ACFQDO_19825</name>
</gene>
<protein>
    <submittedName>
        <fullName evidence="6">Aminobutyraldehyde dehydrogenase</fullName>
        <ecNumber evidence="6">1.2.1.19</ecNumber>
    </submittedName>
</protein>
<dbReference type="InterPro" id="IPR015590">
    <property type="entry name" value="Aldehyde_DH_dom"/>
</dbReference>
<proteinExistence type="inferred from homology"/>
<evidence type="ECO:0000259" key="5">
    <source>
        <dbReference type="Pfam" id="PF00171"/>
    </source>
</evidence>
<evidence type="ECO:0000313" key="6">
    <source>
        <dbReference type="EMBL" id="MFC6009387.1"/>
    </source>
</evidence>
<reference evidence="7" key="1">
    <citation type="journal article" date="2019" name="Int. J. Syst. Evol. Microbiol.">
        <title>The Global Catalogue of Microorganisms (GCM) 10K type strain sequencing project: providing services to taxonomists for standard genome sequencing and annotation.</title>
        <authorList>
            <consortium name="The Broad Institute Genomics Platform"/>
            <consortium name="The Broad Institute Genome Sequencing Center for Infectious Disease"/>
            <person name="Wu L."/>
            <person name="Ma J."/>
        </authorList>
    </citation>
    <scope>NUCLEOTIDE SEQUENCE [LARGE SCALE GENOMIC DNA]</scope>
    <source>
        <strain evidence="7">KACC 14249</strain>
    </source>
</reference>
<dbReference type="RefSeq" id="WP_378227155.1">
    <property type="nucleotide sequence ID" value="NZ_BAABFP010000007.1"/>
</dbReference>
<dbReference type="SUPFAM" id="SSF53720">
    <property type="entry name" value="ALDH-like"/>
    <property type="match status" value="1"/>
</dbReference>
<evidence type="ECO:0000256" key="3">
    <source>
        <dbReference type="RuleBase" id="RU003345"/>
    </source>
</evidence>
<dbReference type="NCBIfam" id="NF010000">
    <property type="entry name" value="PRK13473.1"/>
    <property type="match status" value="1"/>
</dbReference>
<dbReference type="PANTHER" id="PTHR11699">
    <property type="entry name" value="ALDEHYDE DEHYDROGENASE-RELATED"/>
    <property type="match status" value="1"/>
</dbReference>
<evidence type="ECO:0000313" key="7">
    <source>
        <dbReference type="Proteomes" id="UP001596189"/>
    </source>
</evidence>
<keyword evidence="7" id="KW-1185">Reference proteome</keyword>
<dbReference type="InterPro" id="IPR029510">
    <property type="entry name" value="Ald_DH_CS_GLU"/>
</dbReference>
<dbReference type="Pfam" id="PF00171">
    <property type="entry name" value="Aldedh"/>
    <property type="match status" value="1"/>
</dbReference>
<dbReference type="Gene3D" id="3.40.605.10">
    <property type="entry name" value="Aldehyde Dehydrogenase, Chain A, domain 1"/>
    <property type="match status" value="1"/>
</dbReference>
<organism evidence="6 7">
    <name type="scientific">Angustibacter luteus</name>
    <dbReference type="NCBI Taxonomy" id="658456"/>
    <lineage>
        <taxon>Bacteria</taxon>
        <taxon>Bacillati</taxon>
        <taxon>Actinomycetota</taxon>
        <taxon>Actinomycetes</taxon>
        <taxon>Kineosporiales</taxon>
        <taxon>Kineosporiaceae</taxon>
    </lineage>
</organism>
<sequence>MTTSTRGHQWIGGRRTAPSGSAPAHPVVNPATGDEVDVVALAGPADVDAAVQAATLAQPAWGAATPAERSTAMHRWAAELEAVAEELAQVETSQTGKPIRLSREFDVPGTIDNTAFFAGAARVLEGRASGEYSADHTSAVRREALGVVGSIAPWNYPLQMAAWKMLPAVAAGNAIVLKPSELTPLTALMMAEAAQRAGIPDGVVNVVVGAGPDAGEHLVSHPGVAMVSFTGSSGVGQRVMALAAPTAKRVHLELGGKAPFVVFDDADLDAAVHGAVAGALINSGQDCTAATRAIVHRSLFDDFVAGVADLMSAVRLGDPLDPATDQGPLISRAHQARVAGHVDRARELGAKIVCGGQAPGGDLARGAYYEPTLVAGIDRTAPIWHDEVFGPVLVAVPFETDDEAIELANDTPYGLAASAWTRDVVRAGRATRQIRAGCVWVNDHIPIISEMPHGGVKASGFGKDMSVYSLEEYTSIKHVMTDQTGVARKPWHRTVFSHDT</sequence>
<comment type="similarity">
    <text evidence="3">Belongs to the aldehyde dehydrogenase family.</text>
</comment>
<name>A0ABW1JKE2_9ACTN</name>
<dbReference type="PROSITE" id="PS00687">
    <property type="entry name" value="ALDEHYDE_DEHYDR_GLU"/>
    <property type="match status" value="1"/>
</dbReference>